<sequence length="25" mass="2789">MALGLMTMLYFLIVYALIPVLALMS</sequence>
<reference evidence="2" key="1">
    <citation type="journal article" date="2013" name="PLoS ONE">
        <title>Metagenomic insights into the carbohydrate-active enzymes carried by the microorganisms adhering to solid digesta in the rumen of cows.</title>
        <authorList>
            <person name="Wang L."/>
            <person name="Hatem A."/>
            <person name="Catalyurek U.V."/>
            <person name="Morrison M."/>
            <person name="Yu Z."/>
        </authorList>
    </citation>
    <scope>NUCLEOTIDE SEQUENCE</scope>
</reference>
<proteinExistence type="predicted"/>
<accession>W0FQV3</accession>
<feature type="transmembrane region" description="Helical" evidence="1">
    <location>
        <begin position="6"/>
        <end position="24"/>
    </location>
</feature>
<keyword evidence="1" id="KW-0812">Transmembrane</keyword>
<dbReference type="EMBL" id="KC246825">
    <property type="protein sequence ID" value="AHF25232.1"/>
    <property type="molecule type" value="Genomic_DNA"/>
</dbReference>
<evidence type="ECO:0000313" key="2">
    <source>
        <dbReference type="EMBL" id="AHF25232.1"/>
    </source>
</evidence>
<keyword evidence="1" id="KW-0472">Membrane</keyword>
<protein>
    <submittedName>
        <fullName evidence="2">Uncharacterized protein</fullName>
    </submittedName>
</protein>
<name>W0FQV3_9BACT</name>
<organism evidence="2">
    <name type="scientific">uncultured bacterium Contig90</name>
    <dbReference type="NCBI Taxonomy" id="1393628"/>
    <lineage>
        <taxon>Bacteria</taxon>
        <taxon>environmental samples</taxon>
    </lineage>
</organism>
<evidence type="ECO:0000256" key="1">
    <source>
        <dbReference type="SAM" id="Phobius"/>
    </source>
</evidence>
<keyword evidence="1" id="KW-1133">Transmembrane helix</keyword>
<dbReference type="AlphaFoldDB" id="W0FQV3"/>